<comment type="caution">
    <text evidence="1">The sequence shown here is derived from an EMBL/GenBank/DDBJ whole genome shotgun (WGS) entry which is preliminary data.</text>
</comment>
<reference evidence="1" key="1">
    <citation type="submission" date="2021-02" db="EMBL/GenBank/DDBJ databases">
        <authorList>
            <person name="Nowell W R."/>
        </authorList>
    </citation>
    <scope>NUCLEOTIDE SEQUENCE</scope>
</reference>
<dbReference type="Proteomes" id="UP000676336">
    <property type="component" value="Unassembled WGS sequence"/>
</dbReference>
<feature type="non-terminal residue" evidence="1">
    <location>
        <position position="1"/>
    </location>
</feature>
<organism evidence="1 2">
    <name type="scientific">Rotaria magnacalcarata</name>
    <dbReference type="NCBI Taxonomy" id="392030"/>
    <lineage>
        <taxon>Eukaryota</taxon>
        <taxon>Metazoa</taxon>
        <taxon>Spiralia</taxon>
        <taxon>Gnathifera</taxon>
        <taxon>Rotifera</taxon>
        <taxon>Eurotatoria</taxon>
        <taxon>Bdelloidea</taxon>
        <taxon>Philodinida</taxon>
        <taxon>Philodinidae</taxon>
        <taxon>Rotaria</taxon>
    </lineage>
</organism>
<accession>A0A8S2ZJV3</accession>
<gene>
    <name evidence="1" type="ORF">SMN809_LOCUS39674</name>
</gene>
<dbReference type="EMBL" id="CAJOBI010107141">
    <property type="protein sequence ID" value="CAF4616028.1"/>
    <property type="molecule type" value="Genomic_DNA"/>
</dbReference>
<evidence type="ECO:0000313" key="2">
    <source>
        <dbReference type="Proteomes" id="UP000676336"/>
    </source>
</evidence>
<protein>
    <recommendedName>
        <fullName evidence="3">C2H2-type domain-containing protein</fullName>
    </recommendedName>
</protein>
<name>A0A8S2ZJV3_9BILA</name>
<sequence>MDPRQWNCVQVSKWLSSFSTNQQVINTFIKPHCTFRKLFKHIQYIHLGEPNFKIRCELGITCGTTYSSFSGYKAHIYREHTTLLNVEPRKQEVQSYTDAANDETLDDICVDFDMERNHETEEELRQSDVAFYIPIKSSIQQMLKKPDVTEMLLKNLNRINSHHAADPDLMFNYRHGSKSKQHPVLSHNLDSLLINLYTDDIGLTNPLGAKKDEQKITMVYFQLEDLPDTVRSTLKSIGLVAMCHSEYLSIPENKKKFFEIIIEDLNNLQTN</sequence>
<proteinExistence type="predicted"/>
<dbReference type="AlphaFoldDB" id="A0A8S2ZJV3"/>
<evidence type="ECO:0000313" key="1">
    <source>
        <dbReference type="EMBL" id="CAF4616028.1"/>
    </source>
</evidence>
<evidence type="ECO:0008006" key="3">
    <source>
        <dbReference type="Google" id="ProtNLM"/>
    </source>
</evidence>